<dbReference type="EC" id="2.7.10.2" evidence="7"/>
<dbReference type="InterPro" id="IPR000980">
    <property type="entry name" value="SH2"/>
</dbReference>
<name>A0AAN5D761_9BILA</name>
<evidence type="ECO:0000259" key="9">
    <source>
        <dbReference type="PROSITE" id="PS50011"/>
    </source>
</evidence>
<dbReference type="InterPro" id="IPR035849">
    <property type="entry name" value="Fes/Fps/Fer_SH2"/>
</dbReference>
<evidence type="ECO:0000256" key="1">
    <source>
        <dbReference type="ARBA" id="ARBA00022679"/>
    </source>
</evidence>
<accession>A0AAN5D761</accession>
<comment type="similarity">
    <text evidence="7">Belongs to the protein kinase superfamily. Tyr protein kinase family.</text>
</comment>
<evidence type="ECO:0000256" key="4">
    <source>
        <dbReference type="ARBA" id="ARBA00022840"/>
    </source>
</evidence>
<dbReference type="InterPro" id="IPR001245">
    <property type="entry name" value="Ser-Thr/Tyr_kinase_cat_dom"/>
</dbReference>
<dbReference type="SMART" id="SM00252">
    <property type="entry name" value="SH2"/>
    <property type="match status" value="1"/>
</dbReference>
<evidence type="ECO:0000313" key="11">
    <source>
        <dbReference type="Proteomes" id="UP001328107"/>
    </source>
</evidence>
<keyword evidence="11" id="KW-1185">Reference proteome</keyword>
<keyword evidence="2 7" id="KW-0547">Nucleotide-binding</keyword>
<keyword evidence="1 7" id="KW-0808">Transferase</keyword>
<evidence type="ECO:0000256" key="2">
    <source>
        <dbReference type="ARBA" id="ARBA00022741"/>
    </source>
</evidence>
<evidence type="ECO:0000259" key="8">
    <source>
        <dbReference type="PROSITE" id="PS50001"/>
    </source>
</evidence>
<gene>
    <name evidence="10" type="ORF">PMAYCL1PPCAC_28188</name>
</gene>
<dbReference type="InterPro" id="IPR036860">
    <property type="entry name" value="SH2_dom_sf"/>
</dbReference>
<dbReference type="Proteomes" id="UP001328107">
    <property type="component" value="Unassembled WGS sequence"/>
</dbReference>
<comment type="caution">
    <text evidence="10">The sequence shown here is derived from an EMBL/GenBank/DDBJ whole genome shotgun (WGS) entry which is preliminary data.</text>
</comment>
<keyword evidence="6" id="KW-0727">SH2 domain</keyword>
<dbReference type="Gene3D" id="3.30.505.10">
    <property type="entry name" value="SH2 domain"/>
    <property type="match status" value="1"/>
</dbReference>
<evidence type="ECO:0000256" key="7">
    <source>
        <dbReference type="RuleBase" id="RU362096"/>
    </source>
</evidence>
<protein>
    <recommendedName>
        <fullName evidence="7">Tyrosine-protein kinase</fullName>
        <ecNumber evidence="7">2.7.10.2</ecNumber>
    </recommendedName>
</protein>
<dbReference type="SUPFAM" id="SSF56112">
    <property type="entry name" value="Protein kinase-like (PK-like)"/>
    <property type="match status" value="1"/>
</dbReference>
<dbReference type="CDD" id="cd10361">
    <property type="entry name" value="SH2_Fps_family"/>
    <property type="match status" value="1"/>
</dbReference>
<comment type="catalytic activity">
    <reaction evidence="7">
        <text>L-tyrosyl-[protein] + ATP = O-phospho-L-tyrosyl-[protein] + ADP + H(+)</text>
        <dbReference type="Rhea" id="RHEA:10596"/>
        <dbReference type="Rhea" id="RHEA-COMP:10136"/>
        <dbReference type="Rhea" id="RHEA-COMP:20101"/>
        <dbReference type="ChEBI" id="CHEBI:15378"/>
        <dbReference type="ChEBI" id="CHEBI:30616"/>
        <dbReference type="ChEBI" id="CHEBI:46858"/>
        <dbReference type="ChEBI" id="CHEBI:61978"/>
        <dbReference type="ChEBI" id="CHEBI:456216"/>
        <dbReference type="EC" id="2.7.10.2"/>
    </reaction>
</comment>
<dbReference type="PROSITE" id="PS50011">
    <property type="entry name" value="PROTEIN_KINASE_DOM"/>
    <property type="match status" value="1"/>
</dbReference>
<evidence type="ECO:0000256" key="6">
    <source>
        <dbReference type="PROSITE-ProRule" id="PRU00191"/>
    </source>
</evidence>
<dbReference type="PROSITE" id="PS50001">
    <property type="entry name" value="SH2"/>
    <property type="match status" value="1"/>
</dbReference>
<dbReference type="Pfam" id="PF00017">
    <property type="entry name" value="SH2"/>
    <property type="match status" value="1"/>
</dbReference>
<evidence type="ECO:0000256" key="3">
    <source>
        <dbReference type="ARBA" id="ARBA00022777"/>
    </source>
</evidence>
<reference evidence="11" key="1">
    <citation type="submission" date="2022-10" db="EMBL/GenBank/DDBJ databases">
        <title>Genome assembly of Pristionchus species.</title>
        <authorList>
            <person name="Yoshida K."/>
            <person name="Sommer R.J."/>
        </authorList>
    </citation>
    <scope>NUCLEOTIDE SEQUENCE [LARGE SCALE GENOMIC DNA]</scope>
    <source>
        <strain evidence="11">RS5460</strain>
    </source>
</reference>
<feature type="non-terminal residue" evidence="10">
    <location>
        <position position="258"/>
    </location>
</feature>
<evidence type="ECO:0000256" key="5">
    <source>
        <dbReference type="ARBA" id="ARBA00023137"/>
    </source>
</evidence>
<dbReference type="InterPro" id="IPR000719">
    <property type="entry name" value="Prot_kinase_dom"/>
</dbReference>
<dbReference type="PANTHER" id="PTHR24418">
    <property type="entry name" value="TYROSINE-PROTEIN KINASE"/>
    <property type="match status" value="1"/>
</dbReference>
<organism evidence="10 11">
    <name type="scientific">Pristionchus mayeri</name>
    <dbReference type="NCBI Taxonomy" id="1317129"/>
    <lineage>
        <taxon>Eukaryota</taxon>
        <taxon>Metazoa</taxon>
        <taxon>Ecdysozoa</taxon>
        <taxon>Nematoda</taxon>
        <taxon>Chromadorea</taxon>
        <taxon>Rhabditida</taxon>
        <taxon>Rhabditina</taxon>
        <taxon>Diplogasteromorpha</taxon>
        <taxon>Diplogasteroidea</taxon>
        <taxon>Neodiplogasteridae</taxon>
        <taxon>Pristionchus</taxon>
    </lineage>
</organism>
<dbReference type="InterPro" id="IPR050198">
    <property type="entry name" value="Non-receptor_tyrosine_kinases"/>
</dbReference>
<proteinExistence type="inferred from homology"/>
<feature type="domain" description="Protein kinase" evidence="9">
    <location>
        <begin position="115"/>
        <end position="258"/>
    </location>
</feature>
<keyword evidence="3 7" id="KW-0418">Kinase</keyword>
<dbReference type="EMBL" id="BTRK01000006">
    <property type="protein sequence ID" value="GMR57993.1"/>
    <property type="molecule type" value="Genomic_DNA"/>
</dbReference>
<dbReference type="GO" id="GO:0005524">
    <property type="term" value="F:ATP binding"/>
    <property type="evidence" value="ECO:0007669"/>
    <property type="project" value="UniProtKB-KW"/>
</dbReference>
<keyword evidence="5 7" id="KW-0829">Tyrosine-protein kinase</keyword>
<dbReference type="SUPFAM" id="SSF55550">
    <property type="entry name" value="SH2 domain"/>
    <property type="match status" value="1"/>
</dbReference>
<evidence type="ECO:0000313" key="10">
    <source>
        <dbReference type="EMBL" id="GMR57993.1"/>
    </source>
</evidence>
<dbReference type="InterPro" id="IPR011009">
    <property type="entry name" value="Kinase-like_dom_sf"/>
</dbReference>
<dbReference type="Pfam" id="PF07714">
    <property type="entry name" value="PK_Tyr_Ser-Thr"/>
    <property type="match status" value="1"/>
</dbReference>
<keyword evidence="4 7" id="KW-0067">ATP-binding</keyword>
<sequence>MNDRQIEDEQFFHGYLWKGDLDRLIKEDGQFLVRKSDHEGKEVYVISVMAQDNIHNLLLHQTRSKKLYYVMNYAFKSVYELIDYHYRNSEPVDEASVYIKIPVFRQDWQFSHDMIEQAKQLGSGNFGTVHAGYLSRGHQDTHTRGELRAMFEKDERSLEVDEDMTAADKNEFLREANLMLAVDHPNLVKLFGLAATRMPIQIVMELCNETLLGKLKAHHHAFDFGIKDGLLCVADKARYCLDAARGIDYLHSCFIIHR</sequence>
<dbReference type="SMART" id="SM00219">
    <property type="entry name" value="TyrKc"/>
    <property type="match status" value="1"/>
</dbReference>
<dbReference type="InterPro" id="IPR020635">
    <property type="entry name" value="Tyr_kinase_cat_dom"/>
</dbReference>
<dbReference type="PRINTS" id="PR00401">
    <property type="entry name" value="SH2DOMAIN"/>
</dbReference>
<feature type="domain" description="SH2" evidence="8">
    <location>
        <begin position="11"/>
        <end position="103"/>
    </location>
</feature>
<dbReference type="Gene3D" id="1.10.510.10">
    <property type="entry name" value="Transferase(Phosphotransferase) domain 1"/>
    <property type="match status" value="1"/>
</dbReference>
<dbReference type="AlphaFoldDB" id="A0AAN5D761"/>
<dbReference type="GO" id="GO:0004715">
    <property type="term" value="F:non-membrane spanning protein tyrosine kinase activity"/>
    <property type="evidence" value="ECO:0007669"/>
    <property type="project" value="UniProtKB-EC"/>
</dbReference>